<keyword evidence="2" id="KW-1185">Reference proteome</keyword>
<dbReference type="AlphaFoldDB" id="A0A0J9H0C2"/>
<proteinExistence type="predicted"/>
<evidence type="ECO:0000313" key="2">
    <source>
        <dbReference type="Proteomes" id="UP000037178"/>
    </source>
</evidence>
<comment type="caution">
    <text evidence="1">The sequence shown here is derived from an EMBL/GenBank/DDBJ whole genome shotgun (WGS) entry which is preliminary data.</text>
</comment>
<organism evidence="1 2">
    <name type="scientific">Candidatus Rhodobacter oscarellae</name>
    <dbReference type="NCBI Taxonomy" id="1675527"/>
    <lineage>
        <taxon>Bacteria</taxon>
        <taxon>Pseudomonadati</taxon>
        <taxon>Pseudomonadota</taxon>
        <taxon>Alphaproteobacteria</taxon>
        <taxon>Rhodobacterales</taxon>
        <taxon>Rhodobacter group</taxon>
        <taxon>Rhodobacter</taxon>
    </lineage>
</organism>
<gene>
    <name evidence="1" type="ORF">AIOL_004164</name>
</gene>
<name>A0A0J9H0C2_9RHOB</name>
<evidence type="ECO:0000313" key="1">
    <source>
        <dbReference type="EMBL" id="KMW59183.1"/>
    </source>
</evidence>
<dbReference type="EMBL" id="LFTY01000002">
    <property type="protein sequence ID" value="KMW59183.1"/>
    <property type="molecule type" value="Genomic_DNA"/>
</dbReference>
<accession>A0A0J9H0C2</accession>
<reference evidence="1 2" key="1">
    <citation type="submission" date="2015-06" db="EMBL/GenBank/DDBJ databases">
        <title>Draft genome sequence of an Alphaproteobacteria species associated to the Mediterranean sponge Oscarella lobularis.</title>
        <authorList>
            <person name="Jourda C."/>
            <person name="Santini S."/>
            <person name="Claverie J.-M."/>
        </authorList>
    </citation>
    <scope>NUCLEOTIDE SEQUENCE [LARGE SCALE GENOMIC DNA]</scope>
    <source>
        <strain evidence="1">IGS</strain>
    </source>
</reference>
<protein>
    <submittedName>
        <fullName evidence="1">Uncharacterized protein</fullName>
    </submittedName>
</protein>
<dbReference type="Proteomes" id="UP000037178">
    <property type="component" value="Unassembled WGS sequence"/>
</dbReference>
<sequence>MRSGVRNVSGAITRSPFNSLLLGPRYAGRIRPKVDRLAAVERVGLARRAAGCEKF</sequence>